<dbReference type="CDD" id="cd02642">
    <property type="entry name" value="R3H_encore_like"/>
    <property type="match status" value="1"/>
</dbReference>
<feature type="region of interest" description="Disordered" evidence="2">
    <location>
        <begin position="24"/>
        <end position="192"/>
    </location>
</feature>
<dbReference type="InterPro" id="IPR024771">
    <property type="entry name" value="SUZ"/>
</dbReference>
<feature type="compositionally biased region" description="Low complexity" evidence="2">
    <location>
        <begin position="666"/>
        <end position="682"/>
    </location>
</feature>
<protein>
    <submittedName>
        <fullName evidence="5">SUZ domain</fullName>
    </submittedName>
</protein>
<feature type="compositionally biased region" description="Polar residues" evidence="2">
    <location>
        <begin position="548"/>
        <end position="578"/>
    </location>
</feature>
<dbReference type="PROSITE" id="PS51673">
    <property type="entry name" value="SUZ"/>
    <property type="match status" value="1"/>
</dbReference>
<feature type="compositionally biased region" description="Pro residues" evidence="2">
    <location>
        <begin position="702"/>
        <end position="724"/>
    </location>
</feature>
<dbReference type="GO" id="GO:0006012">
    <property type="term" value="P:galactose metabolic process"/>
    <property type="evidence" value="ECO:0007669"/>
    <property type="project" value="TreeGrafter"/>
</dbReference>
<dbReference type="AlphaFoldDB" id="A0A9W7SKW5"/>
<feature type="compositionally biased region" description="Polar residues" evidence="2">
    <location>
        <begin position="56"/>
        <end position="81"/>
    </location>
</feature>
<comment type="caution">
    <text evidence="5">The sequence shown here is derived from an EMBL/GenBank/DDBJ whole genome shotgun (WGS) entry which is preliminary data.</text>
</comment>
<accession>A0A9W7SKW5</accession>
<dbReference type="PROSITE" id="PS51061">
    <property type="entry name" value="R3H"/>
    <property type="match status" value="1"/>
</dbReference>
<gene>
    <name evidence="5" type="ORF">Tdes44962_MAKER05038</name>
</gene>
<feature type="region of interest" description="Disordered" evidence="2">
    <location>
        <begin position="398"/>
        <end position="438"/>
    </location>
</feature>
<dbReference type="Pfam" id="PF12752">
    <property type="entry name" value="SUZ"/>
    <property type="match status" value="1"/>
</dbReference>
<evidence type="ECO:0000313" key="5">
    <source>
        <dbReference type="EMBL" id="KAH9820948.1"/>
    </source>
</evidence>
<feature type="compositionally biased region" description="Polar residues" evidence="2">
    <location>
        <begin position="631"/>
        <end position="644"/>
    </location>
</feature>
<name>A0A9W7SKW5_9PEZI</name>
<dbReference type="InterPro" id="IPR001374">
    <property type="entry name" value="R3H_dom"/>
</dbReference>
<evidence type="ECO:0000256" key="2">
    <source>
        <dbReference type="SAM" id="MobiDB-lite"/>
    </source>
</evidence>
<evidence type="ECO:0000256" key="1">
    <source>
        <dbReference type="ARBA" id="ARBA00022553"/>
    </source>
</evidence>
<feature type="domain" description="SUZ" evidence="4">
    <location>
        <begin position="316"/>
        <end position="400"/>
    </location>
</feature>
<evidence type="ECO:0000259" key="3">
    <source>
        <dbReference type="PROSITE" id="PS51061"/>
    </source>
</evidence>
<evidence type="ECO:0000313" key="6">
    <source>
        <dbReference type="Proteomes" id="UP001138500"/>
    </source>
</evidence>
<dbReference type="GO" id="GO:0003676">
    <property type="term" value="F:nucleic acid binding"/>
    <property type="evidence" value="ECO:0007669"/>
    <property type="project" value="UniProtKB-UniRule"/>
</dbReference>
<dbReference type="PANTHER" id="PTHR15672">
    <property type="entry name" value="CAMP-REGULATED PHOSPHOPROTEIN 21 RELATED R3H DOMAIN CONTAINING PROTEIN"/>
    <property type="match status" value="1"/>
</dbReference>
<evidence type="ECO:0000259" key="4">
    <source>
        <dbReference type="PROSITE" id="PS51673"/>
    </source>
</evidence>
<dbReference type="InterPro" id="IPR051937">
    <property type="entry name" value="R3H_domain_containing"/>
</dbReference>
<keyword evidence="6" id="KW-1185">Reference proteome</keyword>
<dbReference type="SUPFAM" id="SSF82708">
    <property type="entry name" value="R3H domain"/>
    <property type="match status" value="1"/>
</dbReference>
<dbReference type="EMBL" id="RIBY02002278">
    <property type="protein sequence ID" value="KAH9820948.1"/>
    <property type="molecule type" value="Genomic_DNA"/>
</dbReference>
<feature type="compositionally biased region" description="Polar residues" evidence="2">
    <location>
        <begin position="652"/>
        <end position="665"/>
    </location>
</feature>
<dbReference type="OrthoDB" id="278430at2759"/>
<feature type="compositionally biased region" description="Basic and acidic residues" evidence="2">
    <location>
        <begin position="156"/>
        <end position="168"/>
    </location>
</feature>
<dbReference type="Proteomes" id="UP001138500">
    <property type="component" value="Unassembled WGS sequence"/>
</dbReference>
<reference evidence="5 6" key="1">
    <citation type="journal article" date="2018" name="IMA Fungus">
        <title>IMA Genome-F 10: Nine draft genome sequences of Claviceps purpurea s.lat., including C. arundinis, C. humidiphila, and C. cf. spartinae, pseudomolecules for the pitch canker pathogen Fusarium circinatum, draft genome of Davidsoniella eucalypti, Grosmannia galeiformis, Quambalaria eucalypti, and Teratosphaeria destructans.</title>
        <authorList>
            <person name="Wingfield B.D."/>
            <person name="Liu M."/>
            <person name="Nguyen H.D."/>
            <person name="Lane F.A."/>
            <person name="Morgan S.W."/>
            <person name="De Vos L."/>
            <person name="Wilken P.M."/>
            <person name="Duong T.A."/>
            <person name="Aylward J."/>
            <person name="Coetzee M.P."/>
            <person name="Dadej K."/>
            <person name="De Beer Z.W."/>
            <person name="Findlay W."/>
            <person name="Havenga M."/>
            <person name="Kolarik M."/>
            <person name="Menzies J.G."/>
            <person name="Naidoo K."/>
            <person name="Pochopski O."/>
            <person name="Shoukouhi P."/>
            <person name="Santana Q.C."/>
            <person name="Seifert K.A."/>
            <person name="Soal N."/>
            <person name="Steenkamp E.T."/>
            <person name="Tatham C.T."/>
            <person name="van der Nest M.A."/>
            <person name="Wingfield M.J."/>
        </authorList>
    </citation>
    <scope>NUCLEOTIDE SEQUENCE [LARGE SCALE GENOMIC DNA]</scope>
    <source>
        <strain evidence="5">CMW44962</strain>
    </source>
</reference>
<proteinExistence type="predicted"/>
<dbReference type="SMART" id="SM00393">
    <property type="entry name" value="R3H"/>
    <property type="match status" value="1"/>
</dbReference>
<feature type="compositionally biased region" description="Basic and acidic residues" evidence="2">
    <location>
        <begin position="371"/>
        <end position="385"/>
    </location>
</feature>
<dbReference type="InterPro" id="IPR036867">
    <property type="entry name" value="R3H_dom_sf"/>
</dbReference>
<feature type="region of interest" description="Disordered" evidence="2">
    <location>
        <begin position="324"/>
        <end position="385"/>
    </location>
</feature>
<feature type="compositionally biased region" description="Polar residues" evidence="2">
    <location>
        <begin position="725"/>
        <end position="750"/>
    </location>
</feature>
<sequence length="814" mass="86918">MANSKAGAPSEKLSFAKIAAAGLKAPSVPSTSINKALNAPKHTITSAPRDGAKIVDQSNPVSAQDPQVRPTNVANLATTSPQERHTNDPNRPEVRVHTAQDISPRPQSEHTSSGLLAPVASEEVRDSATLDSSSSGSAKPPSLDGKSVASGTTFALDEKESLRPDDSASVKAVEDEEVFSPAGSCPPDADTESDVRAFRAQLREISSMEPSRHELPGPGYKNGGNSSQGVLYVPPEGLGMGTVPVAGGMDADLGPHPKLLEALTVPQNRIWVLKLEQDVTDFVKDPKEPSLHLPQCNSYQRMLAHKIADYYRLGHVVDESNSSVRLFKTPTPPPSAPQMKILRRGGDSTPAIANGSGLPSKSGSDDDTDNDSQKPKKPMSYEERVANYESVRLRIMGSAKPSETVEEPKANDASRSSSAAGKKSKKKQRSDSDEGFDTRSAYNTFYPAQQGSNSFASASMSFTGYHDPGYGGNANPGGFNQQTSPAFQPYSQVQGSIPWAGANYSPTVGTQQWNQGQAAGYDLSNDFQRMMSFQTPAGPQPPTGFDGTYNQQFYSSPQTWQQHSYNAPFPSSTGQSPFAPQERRPMSSGQYQDPQQPYAFGQLPSQTFPGRPPSKLEHPIPGSYKGKHFNPHSQSFIPGQQGMNNGFRPYTPQGQMVTPGFNSGYSMQRQHSSQSQASSFGSPHTHSGGPPLPMQLQQPMNHPLPQPVFPQQPSPSVPLPPKPGSTPQKQMGHQLTASPAGSAHENSPSSIAKWGAPASLPAKPPPSAEPFDPSRFPQVQRPPSYNTAASARIPNGAMPSFGSMPPMGGNGLRP</sequence>
<organism evidence="5 6">
    <name type="scientific">Teratosphaeria destructans</name>
    <dbReference type="NCBI Taxonomy" id="418781"/>
    <lineage>
        <taxon>Eukaryota</taxon>
        <taxon>Fungi</taxon>
        <taxon>Dikarya</taxon>
        <taxon>Ascomycota</taxon>
        <taxon>Pezizomycotina</taxon>
        <taxon>Dothideomycetes</taxon>
        <taxon>Dothideomycetidae</taxon>
        <taxon>Mycosphaerellales</taxon>
        <taxon>Teratosphaeriaceae</taxon>
        <taxon>Teratosphaeria</taxon>
    </lineage>
</organism>
<dbReference type="Pfam" id="PF01424">
    <property type="entry name" value="R3H"/>
    <property type="match status" value="1"/>
</dbReference>
<feature type="region of interest" description="Disordered" evidence="2">
    <location>
        <begin position="532"/>
        <end position="814"/>
    </location>
</feature>
<feature type="compositionally biased region" description="Polar residues" evidence="2">
    <location>
        <begin position="105"/>
        <end position="114"/>
    </location>
</feature>
<dbReference type="Gene3D" id="3.30.1370.50">
    <property type="entry name" value="R3H-like domain"/>
    <property type="match status" value="1"/>
</dbReference>
<reference evidence="5 6" key="2">
    <citation type="journal article" date="2021" name="Curr. Genet.">
        <title>Genetic response to nitrogen starvation in the aggressive Eucalyptus foliar pathogen Teratosphaeria destructans.</title>
        <authorList>
            <person name="Havenga M."/>
            <person name="Wingfield B.D."/>
            <person name="Wingfield M.J."/>
            <person name="Dreyer L.L."/>
            <person name="Roets F."/>
            <person name="Aylward J."/>
        </authorList>
    </citation>
    <scope>NUCLEOTIDE SEQUENCE [LARGE SCALE GENOMIC DNA]</scope>
    <source>
        <strain evidence="5">CMW44962</strain>
    </source>
</reference>
<feature type="domain" description="R3H" evidence="3">
    <location>
        <begin position="269"/>
        <end position="332"/>
    </location>
</feature>
<dbReference type="PANTHER" id="PTHR15672:SF8">
    <property type="entry name" value="PROTEIN ENCORE"/>
    <property type="match status" value="1"/>
</dbReference>
<keyword evidence="1" id="KW-0597">Phosphoprotein</keyword>
<feature type="compositionally biased region" description="Basic and acidic residues" evidence="2">
    <location>
        <begin position="82"/>
        <end position="98"/>
    </location>
</feature>